<feature type="region of interest" description="Disordered" evidence="1">
    <location>
        <begin position="134"/>
        <end position="155"/>
    </location>
</feature>
<dbReference type="OMA" id="VNYCLYD"/>
<reference evidence="2 3" key="1">
    <citation type="submission" date="2016-03" db="EMBL/GenBank/DDBJ databases">
        <authorList>
            <person name="Devillers H."/>
        </authorList>
    </citation>
    <scope>NUCLEOTIDE SEQUENCE [LARGE SCALE GENOMIC DNA]</scope>
    <source>
        <strain evidence="2">CBS 6772</strain>
    </source>
</reference>
<accession>A0A1G4MA59</accession>
<dbReference type="OrthoDB" id="4034278at2759"/>
<proteinExistence type="predicted"/>
<evidence type="ECO:0000313" key="3">
    <source>
        <dbReference type="Proteomes" id="UP000190831"/>
    </source>
</evidence>
<keyword evidence="3" id="KW-1185">Reference proteome</keyword>
<feature type="compositionally biased region" description="Acidic residues" evidence="1">
    <location>
        <begin position="144"/>
        <end position="155"/>
    </location>
</feature>
<sequence>MLCTFENASYDTRDTLKRRVVCFEELAHAAKRPKPCLGADEPSCAKLASPSAPLVANAVGSIRMTQRNSSTSSTCSSSSSPYVEIEDYILEGYGSALINDNYNSRLSLDNIAPVNYCLYDLDAEEFDDSDNCASDGKTLLESPDAMDVEDIEMQD</sequence>
<protein>
    <submittedName>
        <fullName evidence="2">LAFE_0C11584g1_1</fullName>
    </submittedName>
</protein>
<dbReference type="Proteomes" id="UP000190831">
    <property type="component" value="Chromosome C"/>
</dbReference>
<name>A0A1G4MA59_LACFM</name>
<dbReference type="AlphaFoldDB" id="A0A1G4MA59"/>
<organism evidence="2 3">
    <name type="scientific">Lachancea fermentati</name>
    <name type="common">Zygosaccharomyces fermentati</name>
    <dbReference type="NCBI Taxonomy" id="4955"/>
    <lineage>
        <taxon>Eukaryota</taxon>
        <taxon>Fungi</taxon>
        <taxon>Dikarya</taxon>
        <taxon>Ascomycota</taxon>
        <taxon>Saccharomycotina</taxon>
        <taxon>Saccharomycetes</taxon>
        <taxon>Saccharomycetales</taxon>
        <taxon>Saccharomycetaceae</taxon>
        <taxon>Lachancea</taxon>
    </lineage>
</organism>
<gene>
    <name evidence="2" type="ORF">LAFE_0C11584G</name>
</gene>
<evidence type="ECO:0000313" key="2">
    <source>
        <dbReference type="EMBL" id="SCW00769.1"/>
    </source>
</evidence>
<dbReference type="EMBL" id="LT598485">
    <property type="protein sequence ID" value="SCW00769.1"/>
    <property type="molecule type" value="Genomic_DNA"/>
</dbReference>
<evidence type="ECO:0000256" key="1">
    <source>
        <dbReference type="SAM" id="MobiDB-lite"/>
    </source>
</evidence>